<evidence type="ECO:0000259" key="1">
    <source>
        <dbReference type="Pfam" id="PF06983"/>
    </source>
</evidence>
<dbReference type="Gene3D" id="3.10.180.10">
    <property type="entry name" value="2,3-Dihydroxybiphenyl 1,2-Dioxygenase, domain 1"/>
    <property type="match status" value="1"/>
</dbReference>
<keyword evidence="2" id="KW-0808">Transferase</keyword>
<proteinExistence type="predicted"/>
<dbReference type="AlphaFoldDB" id="A0A853CP32"/>
<dbReference type="Pfam" id="PF06983">
    <property type="entry name" value="3-dmu-9_3-mt"/>
    <property type="match status" value="1"/>
</dbReference>
<dbReference type="GO" id="GO:0032259">
    <property type="term" value="P:methylation"/>
    <property type="evidence" value="ECO:0007669"/>
    <property type="project" value="UniProtKB-KW"/>
</dbReference>
<evidence type="ECO:0000313" key="3">
    <source>
        <dbReference type="Proteomes" id="UP000541969"/>
    </source>
</evidence>
<dbReference type="InterPro" id="IPR029068">
    <property type="entry name" value="Glyas_Bleomycin-R_OHBP_Dase"/>
</dbReference>
<keyword evidence="2" id="KW-0489">Methyltransferase</keyword>
<comment type="caution">
    <text evidence="2">The sequence shown here is derived from an EMBL/GenBank/DDBJ whole genome shotgun (WGS) entry which is preliminary data.</text>
</comment>
<name>A0A853CP32_9ACTN</name>
<evidence type="ECO:0000313" key="2">
    <source>
        <dbReference type="EMBL" id="NYJ07713.1"/>
    </source>
</evidence>
<dbReference type="EMBL" id="JACBZT010000001">
    <property type="protein sequence ID" value="NYJ07713.1"/>
    <property type="molecule type" value="Genomic_DNA"/>
</dbReference>
<dbReference type="GO" id="GO:0008168">
    <property type="term" value="F:methyltransferase activity"/>
    <property type="evidence" value="ECO:0007669"/>
    <property type="project" value="UniProtKB-KW"/>
</dbReference>
<reference evidence="2 3" key="1">
    <citation type="submission" date="2020-07" db="EMBL/GenBank/DDBJ databases">
        <title>Sequencing the genomes of 1000 actinobacteria strains.</title>
        <authorList>
            <person name="Klenk H.-P."/>
        </authorList>
    </citation>
    <scope>NUCLEOTIDE SEQUENCE [LARGE SCALE GENOMIC DNA]</scope>
    <source>
        <strain evidence="2 3">DSM 104001</strain>
    </source>
</reference>
<dbReference type="PANTHER" id="PTHR33990:SF2">
    <property type="entry name" value="PHNB-LIKE DOMAIN-CONTAINING PROTEIN"/>
    <property type="match status" value="1"/>
</dbReference>
<dbReference type="SUPFAM" id="SSF54593">
    <property type="entry name" value="Glyoxalase/Bleomycin resistance protein/Dihydroxybiphenyl dioxygenase"/>
    <property type="match status" value="1"/>
</dbReference>
<organism evidence="2 3">
    <name type="scientific">Petropleomorpha daqingensis</name>
    <dbReference type="NCBI Taxonomy" id="2026353"/>
    <lineage>
        <taxon>Bacteria</taxon>
        <taxon>Bacillati</taxon>
        <taxon>Actinomycetota</taxon>
        <taxon>Actinomycetes</taxon>
        <taxon>Geodermatophilales</taxon>
        <taxon>Geodermatophilaceae</taxon>
        <taxon>Petropleomorpha</taxon>
    </lineage>
</organism>
<dbReference type="InterPro" id="IPR009725">
    <property type="entry name" value="3_dmu_93_MTrfase"/>
</dbReference>
<sequence length="160" mass="18004">MPKTVICLWFDTEAEQAAEYYTSIWPDSEILGVLRYGEEDPQRAGTVLTASWRLGDTEYVGLNGGPQNWGFSEAISFQILCADQDEVDHYWDELTAGGEESQCGWLKDKFGVSWQVVPTRLIELQNDADPARRQRAVQAMFQMQKIVIADLERAADAVPA</sequence>
<dbReference type="PIRSF" id="PIRSF021700">
    <property type="entry name" value="3_dmu_93_MTrfase"/>
    <property type="match status" value="1"/>
</dbReference>
<dbReference type="InterPro" id="IPR028973">
    <property type="entry name" value="PhnB-like"/>
</dbReference>
<gene>
    <name evidence="2" type="ORF">GGQ55_003991</name>
</gene>
<dbReference type="Proteomes" id="UP000541969">
    <property type="component" value="Unassembled WGS sequence"/>
</dbReference>
<dbReference type="CDD" id="cd06588">
    <property type="entry name" value="PhnB_like"/>
    <property type="match status" value="1"/>
</dbReference>
<feature type="domain" description="PhnB-like" evidence="1">
    <location>
        <begin position="3"/>
        <end position="117"/>
    </location>
</feature>
<protein>
    <submittedName>
        <fullName evidence="2">Putative 3-demethylubiquinone-9 3-methyltransferase (Glyoxalase superfamily)</fullName>
    </submittedName>
</protein>
<accession>A0A853CP32</accession>
<dbReference type="PANTHER" id="PTHR33990">
    <property type="entry name" value="PROTEIN YJDN-RELATED"/>
    <property type="match status" value="1"/>
</dbReference>
<keyword evidence="3" id="KW-1185">Reference proteome</keyword>
<keyword evidence="2" id="KW-0830">Ubiquinone</keyword>
<dbReference type="RefSeq" id="WP_179719772.1">
    <property type="nucleotide sequence ID" value="NZ_JACBZT010000001.1"/>
</dbReference>